<sequence>MRIALFGGSFNPPHIAHLVVAEVARDQFGFDAVWWIPNATPPHKSDDQLAPASDRLAMTRAAIEGHDGFALCDIEIERPGVSYTIDTVRTLCEQHPNADFALLIGSDSLDAFHTWREPDAIAALADLVVYKRPGGLGDVAVPRFANQARYVAAPMLEVSSTEVRQRCREGRSIRYMVPSAVQAYIHTHGLYDADA</sequence>
<feature type="domain" description="Cytidyltransferase-like" evidence="12">
    <location>
        <begin position="5"/>
        <end position="166"/>
    </location>
</feature>
<comment type="similarity">
    <text evidence="3 11">Belongs to the NadD family.</text>
</comment>
<keyword evidence="9 11" id="KW-0520">NAD</keyword>
<evidence type="ECO:0000256" key="3">
    <source>
        <dbReference type="ARBA" id="ARBA00009014"/>
    </source>
</evidence>
<dbReference type="AlphaFoldDB" id="A0A2H3NYN0"/>
<evidence type="ECO:0000313" key="13">
    <source>
        <dbReference type="EMBL" id="PEN07907.1"/>
    </source>
</evidence>
<evidence type="ECO:0000256" key="8">
    <source>
        <dbReference type="ARBA" id="ARBA00022840"/>
    </source>
</evidence>
<proteinExistence type="inferred from homology"/>
<dbReference type="InterPro" id="IPR004821">
    <property type="entry name" value="Cyt_trans-like"/>
</dbReference>
<evidence type="ECO:0000256" key="6">
    <source>
        <dbReference type="ARBA" id="ARBA00022695"/>
    </source>
</evidence>
<dbReference type="Gene3D" id="3.40.50.620">
    <property type="entry name" value="HUPs"/>
    <property type="match status" value="1"/>
</dbReference>
<dbReference type="RefSeq" id="WP_098061629.1">
    <property type="nucleotide sequence ID" value="NZ_PDEP01000004.1"/>
</dbReference>
<keyword evidence="14" id="KW-1185">Reference proteome</keyword>
<name>A0A2H3NYN0_9BACT</name>
<dbReference type="Pfam" id="PF01467">
    <property type="entry name" value="CTP_transf_like"/>
    <property type="match status" value="1"/>
</dbReference>
<dbReference type="SUPFAM" id="SSF52374">
    <property type="entry name" value="Nucleotidylyl transferase"/>
    <property type="match status" value="1"/>
</dbReference>
<dbReference type="NCBIfam" id="NF000840">
    <property type="entry name" value="PRK00071.1-3"/>
    <property type="match status" value="1"/>
</dbReference>
<evidence type="ECO:0000256" key="10">
    <source>
        <dbReference type="ARBA" id="ARBA00048721"/>
    </source>
</evidence>
<evidence type="ECO:0000313" key="14">
    <source>
        <dbReference type="Proteomes" id="UP000221024"/>
    </source>
</evidence>
<dbReference type="GO" id="GO:0004515">
    <property type="term" value="F:nicotinate-nucleotide adenylyltransferase activity"/>
    <property type="evidence" value="ECO:0007669"/>
    <property type="project" value="UniProtKB-UniRule"/>
</dbReference>
<dbReference type="OrthoDB" id="5295945at2"/>
<keyword evidence="7 11" id="KW-0547">Nucleotide-binding</keyword>
<dbReference type="EMBL" id="PDEP01000004">
    <property type="protein sequence ID" value="PEN07907.1"/>
    <property type="molecule type" value="Genomic_DNA"/>
</dbReference>
<evidence type="ECO:0000256" key="4">
    <source>
        <dbReference type="ARBA" id="ARBA00022642"/>
    </source>
</evidence>
<keyword evidence="6 11" id="KW-0548">Nucleotidyltransferase</keyword>
<dbReference type="HAMAP" id="MF_00244">
    <property type="entry name" value="NaMN_adenylyltr"/>
    <property type="match status" value="1"/>
</dbReference>
<dbReference type="NCBIfam" id="TIGR00482">
    <property type="entry name" value="nicotinate (nicotinamide) nucleotide adenylyltransferase"/>
    <property type="match status" value="1"/>
</dbReference>
<keyword evidence="4 11" id="KW-0662">Pyridine nucleotide biosynthesis</keyword>
<comment type="pathway">
    <text evidence="2 11">Cofactor biosynthesis; NAD(+) biosynthesis; deamido-NAD(+) from nicotinate D-ribonucleotide: step 1/1.</text>
</comment>
<accession>A0A2H3NYN0</accession>
<reference evidence="13 14" key="1">
    <citation type="submission" date="2017-10" db="EMBL/GenBank/DDBJ databases">
        <title>Draft genome of Longimonas halophila.</title>
        <authorList>
            <person name="Goh K.M."/>
            <person name="Shamsir M.S."/>
            <person name="Lim S.W."/>
        </authorList>
    </citation>
    <scope>NUCLEOTIDE SEQUENCE [LARGE SCALE GENOMIC DNA]</scope>
    <source>
        <strain evidence="13 14">KCTC 42399</strain>
    </source>
</reference>
<comment type="catalytic activity">
    <reaction evidence="10 11">
        <text>nicotinate beta-D-ribonucleotide + ATP + H(+) = deamido-NAD(+) + diphosphate</text>
        <dbReference type="Rhea" id="RHEA:22860"/>
        <dbReference type="ChEBI" id="CHEBI:15378"/>
        <dbReference type="ChEBI" id="CHEBI:30616"/>
        <dbReference type="ChEBI" id="CHEBI:33019"/>
        <dbReference type="ChEBI" id="CHEBI:57502"/>
        <dbReference type="ChEBI" id="CHEBI:58437"/>
        <dbReference type="EC" id="2.7.7.18"/>
    </reaction>
</comment>
<keyword evidence="5 11" id="KW-0808">Transferase</keyword>
<evidence type="ECO:0000259" key="12">
    <source>
        <dbReference type="Pfam" id="PF01467"/>
    </source>
</evidence>
<gene>
    <name evidence="11 13" type="primary">nadD</name>
    <name evidence="13" type="ORF">CRI93_05530</name>
</gene>
<dbReference type="InterPro" id="IPR014729">
    <property type="entry name" value="Rossmann-like_a/b/a_fold"/>
</dbReference>
<dbReference type="EC" id="2.7.7.18" evidence="11"/>
<evidence type="ECO:0000256" key="2">
    <source>
        <dbReference type="ARBA" id="ARBA00005019"/>
    </source>
</evidence>
<comment type="function">
    <text evidence="1 11">Catalyzes the reversible adenylation of nicotinate mononucleotide (NaMN) to nicotinic acid adenine dinucleotide (NaAD).</text>
</comment>
<evidence type="ECO:0000256" key="9">
    <source>
        <dbReference type="ARBA" id="ARBA00023027"/>
    </source>
</evidence>
<dbReference type="PANTHER" id="PTHR39321">
    <property type="entry name" value="NICOTINATE-NUCLEOTIDE ADENYLYLTRANSFERASE-RELATED"/>
    <property type="match status" value="1"/>
</dbReference>
<dbReference type="GO" id="GO:0009435">
    <property type="term" value="P:NAD+ biosynthetic process"/>
    <property type="evidence" value="ECO:0007669"/>
    <property type="project" value="UniProtKB-UniRule"/>
</dbReference>
<evidence type="ECO:0000256" key="7">
    <source>
        <dbReference type="ARBA" id="ARBA00022741"/>
    </source>
</evidence>
<dbReference type="InterPro" id="IPR005248">
    <property type="entry name" value="NadD/NMNAT"/>
</dbReference>
<dbReference type="CDD" id="cd02165">
    <property type="entry name" value="NMNAT"/>
    <property type="match status" value="1"/>
</dbReference>
<dbReference type="GO" id="GO:0005524">
    <property type="term" value="F:ATP binding"/>
    <property type="evidence" value="ECO:0007669"/>
    <property type="project" value="UniProtKB-KW"/>
</dbReference>
<keyword evidence="8 11" id="KW-0067">ATP-binding</keyword>
<evidence type="ECO:0000256" key="5">
    <source>
        <dbReference type="ARBA" id="ARBA00022679"/>
    </source>
</evidence>
<dbReference type="Proteomes" id="UP000221024">
    <property type="component" value="Unassembled WGS sequence"/>
</dbReference>
<dbReference type="NCBIfam" id="TIGR00125">
    <property type="entry name" value="cyt_tran_rel"/>
    <property type="match status" value="1"/>
</dbReference>
<dbReference type="PANTHER" id="PTHR39321:SF3">
    <property type="entry name" value="PHOSPHOPANTETHEINE ADENYLYLTRANSFERASE"/>
    <property type="match status" value="1"/>
</dbReference>
<dbReference type="UniPathway" id="UPA00253">
    <property type="reaction ID" value="UER00332"/>
</dbReference>
<protein>
    <recommendedName>
        <fullName evidence="11">Probable nicotinate-nucleotide adenylyltransferase</fullName>
        <ecNumber evidence="11">2.7.7.18</ecNumber>
    </recommendedName>
    <alternativeName>
        <fullName evidence="11">Deamido-NAD(+) diphosphorylase</fullName>
    </alternativeName>
    <alternativeName>
        <fullName evidence="11">Deamido-NAD(+) pyrophosphorylase</fullName>
    </alternativeName>
    <alternativeName>
        <fullName evidence="11">Nicotinate mononucleotide adenylyltransferase</fullName>
        <shortName evidence="11">NaMN adenylyltransferase</shortName>
    </alternativeName>
</protein>
<organism evidence="13 14">
    <name type="scientific">Longimonas halophila</name>
    <dbReference type="NCBI Taxonomy" id="1469170"/>
    <lineage>
        <taxon>Bacteria</taxon>
        <taxon>Pseudomonadati</taxon>
        <taxon>Rhodothermota</taxon>
        <taxon>Rhodothermia</taxon>
        <taxon>Rhodothermales</taxon>
        <taxon>Salisaetaceae</taxon>
        <taxon>Longimonas</taxon>
    </lineage>
</organism>
<evidence type="ECO:0000256" key="11">
    <source>
        <dbReference type="HAMAP-Rule" id="MF_00244"/>
    </source>
</evidence>
<comment type="caution">
    <text evidence="13">The sequence shown here is derived from an EMBL/GenBank/DDBJ whole genome shotgun (WGS) entry which is preliminary data.</text>
</comment>
<evidence type="ECO:0000256" key="1">
    <source>
        <dbReference type="ARBA" id="ARBA00002324"/>
    </source>
</evidence>